<dbReference type="AlphaFoldDB" id="A0A6H0S5L5"/>
<gene>
    <name evidence="3" type="ORF">EXE63_19295</name>
</gene>
<dbReference type="InterPro" id="IPR007969">
    <property type="entry name" value="DUF732"/>
</dbReference>
<keyword evidence="4" id="KW-1185">Reference proteome</keyword>
<feature type="signal peptide" evidence="1">
    <location>
        <begin position="1"/>
        <end position="21"/>
    </location>
</feature>
<evidence type="ECO:0000256" key="1">
    <source>
        <dbReference type="SAM" id="SignalP"/>
    </source>
</evidence>
<sequence>MSFKSVMGAVIVAVGAATALAAPAAADEPTETDQQFLAALTEHGVQVGTDSKAIDMAQSMCRKLGNGGDKGIEKALYYIKDNADLSNDEITTFAGIAAQAYCAEKLQK</sequence>
<name>A0A6H0S5L5_9MYCO</name>
<dbReference type="RefSeq" id="WP_082902037.1">
    <property type="nucleotide sequence ID" value="NZ_CAXUTK020000001.1"/>
</dbReference>
<dbReference type="Pfam" id="PF05305">
    <property type="entry name" value="DUF732"/>
    <property type="match status" value="1"/>
</dbReference>
<protein>
    <submittedName>
        <fullName evidence="3">DUF732 domain-containing protein</fullName>
    </submittedName>
</protein>
<feature type="domain" description="DUF732" evidence="2">
    <location>
        <begin position="33"/>
        <end position="103"/>
    </location>
</feature>
<dbReference type="Proteomes" id="UP000501849">
    <property type="component" value="Chromosome"/>
</dbReference>
<proteinExistence type="predicted"/>
<evidence type="ECO:0000313" key="4">
    <source>
        <dbReference type="Proteomes" id="UP000501849"/>
    </source>
</evidence>
<evidence type="ECO:0000313" key="3">
    <source>
        <dbReference type="EMBL" id="QIV82793.1"/>
    </source>
</evidence>
<accession>A0A6H0S5L5</accession>
<keyword evidence="1" id="KW-0732">Signal</keyword>
<dbReference type="EMBL" id="CP038799">
    <property type="protein sequence ID" value="QIV82793.1"/>
    <property type="molecule type" value="Genomic_DNA"/>
</dbReference>
<dbReference type="KEGG" id="mfre:EXE63_19295"/>
<reference evidence="3 4" key="1">
    <citation type="submission" date="2019-04" db="EMBL/GenBank/DDBJ databases">
        <title>Draft, Whole-Genome Sequence of the Anthracene-degrading Mycobacterium frederiksbergense LB501T, Isolated from a Polycyclic Aromatic Hydrocarbon (PAH)-Contaminated Soil.</title>
        <authorList>
            <person name="Augelletti F."/>
        </authorList>
    </citation>
    <scope>NUCLEOTIDE SEQUENCE [LARGE SCALE GENOMIC DNA]</scope>
    <source>
        <strain evidence="3 4">LB 501T</strain>
    </source>
</reference>
<organism evidence="3 4">
    <name type="scientific">Mycolicibacterium frederiksbergense</name>
    <dbReference type="NCBI Taxonomy" id="117567"/>
    <lineage>
        <taxon>Bacteria</taxon>
        <taxon>Bacillati</taxon>
        <taxon>Actinomycetota</taxon>
        <taxon>Actinomycetes</taxon>
        <taxon>Mycobacteriales</taxon>
        <taxon>Mycobacteriaceae</taxon>
        <taxon>Mycolicibacterium</taxon>
    </lineage>
</organism>
<feature type="chain" id="PRO_5039167358" evidence="1">
    <location>
        <begin position="22"/>
        <end position="108"/>
    </location>
</feature>
<evidence type="ECO:0000259" key="2">
    <source>
        <dbReference type="Pfam" id="PF05305"/>
    </source>
</evidence>